<feature type="domain" description="HTH luxR-type" evidence="4">
    <location>
        <begin position="147"/>
        <end position="212"/>
    </location>
</feature>
<dbReference type="RefSeq" id="WP_090653899.1">
    <property type="nucleotide sequence ID" value="NZ_FOXQ01000001.1"/>
</dbReference>
<dbReference type="PROSITE" id="PS50110">
    <property type="entry name" value="RESPONSE_REGULATORY"/>
    <property type="match status" value="1"/>
</dbReference>
<evidence type="ECO:0000256" key="2">
    <source>
        <dbReference type="ARBA" id="ARBA00023125"/>
    </source>
</evidence>
<dbReference type="SMART" id="SM00421">
    <property type="entry name" value="HTH_LUXR"/>
    <property type="match status" value="1"/>
</dbReference>
<proteinExistence type="predicted"/>
<dbReference type="GO" id="GO:0000160">
    <property type="term" value="P:phosphorelay signal transduction system"/>
    <property type="evidence" value="ECO:0007669"/>
    <property type="project" value="InterPro"/>
</dbReference>
<dbReference type="STRING" id="1465490.SAMN05444277_101361"/>
<dbReference type="InterPro" id="IPR058245">
    <property type="entry name" value="NreC/VraR/RcsB-like_REC"/>
</dbReference>
<keyword evidence="7" id="KW-1185">Reference proteome</keyword>
<dbReference type="Pfam" id="PF00196">
    <property type="entry name" value="GerE"/>
    <property type="match status" value="1"/>
</dbReference>
<protein>
    <submittedName>
        <fullName evidence="6">Two component transcriptional regulator, LuxR family</fullName>
    </submittedName>
</protein>
<evidence type="ECO:0000259" key="4">
    <source>
        <dbReference type="PROSITE" id="PS50043"/>
    </source>
</evidence>
<evidence type="ECO:0000259" key="5">
    <source>
        <dbReference type="PROSITE" id="PS50110"/>
    </source>
</evidence>
<evidence type="ECO:0000313" key="7">
    <source>
        <dbReference type="Proteomes" id="UP000199031"/>
    </source>
</evidence>
<gene>
    <name evidence="6" type="ORF">SAMN05444277_101361</name>
</gene>
<dbReference type="GO" id="GO:0003677">
    <property type="term" value="F:DNA binding"/>
    <property type="evidence" value="ECO:0007669"/>
    <property type="project" value="UniProtKB-KW"/>
</dbReference>
<dbReference type="SUPFAM" id="SSF52172">
    <property type="entry name" value="CheY-like"/>
    <property type="match status" value="1"/>
</dbReference>
<dbReference type="InterPro" id="IPR039420">
    <property type="entry name" value="WalR-like"/>
</dbReference>
<evidence type="ECO:0000313" key="6">
    <source>
        <dbReference type="EMBL" id="SFP60604.1"/>
    </source>
</evidence>
<sequence length="218" mass="24469">MITVAVADDHALFKSGIIELIQSQPDMEVLFDASNGKEFIDRLVKSKGIDIAVIDIEMPVMNGFDLTDYLHKNYPAIKIIVLSAYSQERFVVKLIECGAAGFLSKNCQPKELFDAIRQTHDCGFYLTPDAFKVMQRARTISKKYKNINNIPVELTAREMEVLKLICGEMTNHEIADELCVSVRTIEGHRNNLILKTGSRNTAGLVLFAVRYNIIDALS</sequence>
<dbReference type="PANTHER" id="PTHR43214">
    <property type="entry name" value="TWO-COMPONENT RESPONSE REGULATOR"/>
    <property type="match status" value="1"/>
</dbReference>
<name>A0A1I5RPX2_9BACT</name>
<dbReference type="PANTHER" id="PTHR43214:SF43">
    <property type="entry name" value="TWO-COMPONENT RESPONSE REGULATOR"/>
    <property type="match status" value="1"/>
</dbReference>
<reference evidence="6 7" key="1">
    <citation type="submission" date="2016-10" db="EMBL/GenBank/DDBJ databases">
        <authorList>
            <person name="de Groot N.N."/>
        </authorList>
    </citation>
    <scope>NUCLEOTIDE SEQUENCE [LARGE SCALE GENOMIC DNA]</scope>
    <source>
        <strain evidence="6 7">DSM 28286</strain>
    </source>
</reference>
<keyword evidence="2" id="KW-0238">DNA-binding</keyword>
<dbReference type="PRINTS" id="PR00038">
    <property type="entry name" value="HTHLUXR"/>
</dbReference>
<dbReference type="CDD" id="cd17535">
    <property type="entry name" value="REC_NarL-like"/>
    <property type="match status" value="1"/>
</dbReference>
<organism evidence="6 7">
    <name type="scientific">Parafilimonas terrae</name>
    <dbReference type="NCBI Taxonomy" id="1465490"/>
    <lineage>
        <taxon>Bacteria</taxon>
        <taxon>Pseudomonadati</taxon>
        <taxon>Bacteroidota</taxon>
        <taxon>Chitinophagia</taxon>
        <taxon>Chitinophagales</taxon>
        <taxon>Chitinophagaceae</taxon>
        <taxon>Parafilimonas</taxon>
    </lineage>
</organism>
<dbReference type="Pfam" id="PF00072">
    <property type="entry name" value="Response_reg"/>
    <property type="match status" value="1"/>
</dbReference>
<dbReference type="GO" id="GO:0006355">
    <property type="term" value="P:regulation of DNA-templated transcription"/>
    <property type="evidence" value="ECO:0007669"/>
    <property type="project" value="InterPro"/>
</dbReference>
<dbReference type="InterPro" id="IPR016032">
    <property type="entry name" value="Sig_transdc_resp-reg_C-effctor"/>
</dbReference>
<evidence type="ECO:0000256" key="1">
    <source>
        <dbReference type="ARBA" id="ARBA00022553"/>
    </source>
</evidence>
<keyword evidence="1 3" id="KW-0597">Phosphoprotein</keyword>
<dbReference type="Proteomes" id="UP000199031">
    <property type="component" value="Unassembled WGS sequence"/>
</dbReference>
<dbReference type="Gene3D" id="3.40.50.2300">
    <property type="match status" value="1"/>
</dbReference>
<dbReference type="InterPro" id="IPR001789">
    <property type="entry name" value="Sig_transdc_resp-reg_receiver"/>
</dbReference>
<evidence type="ECO:0000256" key="3">
    <source>
        <dbReference type="PROSITE-ProRule" id="PRU00169"/>
    </source>
</evidence>
<feature type="modified residue" description="4-aspartylphosphate" evidence="3">
    <location>
        <position position="55"/>
    </location>
</feature>
<accession>A0A1I5RPX2</accession>
<dbReference type="EMBL" id="FOXQ01000001">
    <property type="protein sequence ID" value="SFP60604.1"/>
    <property type="molecule type" value="Genomic_DNA"/>
</dbReference>
<dbReference type="PROSITE" id="PS50043">
    <property type="entry name" value="HTH_LUXR_2"/>
    <property type="match status" value="1"/>
</dbReference>
<dbReference type="InterPro" id="IPR011006">
    <property type="entry name" value="CheY-like_superfamily"/>
</dbReference>
<dbReference type="SUPFAM" id="SSF46894">
    <property type="entry name" value="C-terminal effector domain of the bipartite response regulators"/>
    <property type="match status" value="1"/>
</dbReference>
<dbReference type="OrthoDB" id="9797341at2"/>
<feature type="domain" description="Response regulatory" evidence="5">
    <location>
        <begin position="3"/>
        <end position="120"/>
    </location>
</feature>
<dbReference type="AlphaFoldDB" id="A0A1I5RPX2"/>
<dbReference type="CDD" id="cd06170">
    <property type="entry name" value="LuxR_C_like"/>
    <property type="match status" value="1"/>
</dbReference>
<dbReference type="InterPro" id="IPR000792">
    <property type="entry name" value="Tscrpt_reg_LuxR_C"/>
</dbReference>
<dbReference type="SMART" id="SM00448">
    <property type="entry name" value="REC"/>
    <property type="match status" value="1"/>
</dbReference>